<keyword evidence="1" id="KW-0812">Transmembrane</keyword>
<feature type="transmembrane region" description="Helical" evidence="1">
    <location>
        <begin position="136"/>
        <end position="155"/>
    </location>
</feature>
<evidence type="ECO:0000256" key="1">
    <source>
        <dbReference type="SAM" id="Phobius"/>
    </source>
</evidence>
<evidence type="ECO:0000313" key="3">
    <source>
        <dbReference type="Proteomes" id="UP000077271"/>
    </source>
</evidence>
<dbReference type="AlphaFoldDB" id="A0A177KZJ7"/>
<dbReference type="OrthoDB" id="1902994at2"/>
<comment type="caution">
    <text evidence="2">The sequence shown here is derived from an EMBL/GenBank/DDBJ whole genome shotgun (WGS) entry which is preliminary data.</text>
</comment>
<evidence type="ECO:0000313" key="2">
    <source>
        <dbReference type="EMBL" id="OAH58566.1"/>
    </source>
</evidence>
<dbReference type="EMBL" id="LQWZ01000008">
    <property type="protein sequence ID" value="OAH58566.1"/>
    <property type="molecule type" value="Genomic_DNA"/>
</dbReference>
<accession>A0A177KZJ7</accession>
<name>A0A177KZJ7_9BACI</name>
<feature type="transmembrane region" description="Helical" evidence="1">
    <location>
        <begin position="72"/>
        <end position="91"/>
    </location>
</feature>
<keyword evidence="1" id="KW-0472">Membrane</keyword>
<feature type="transmembrane region" description="Helical" evidence="1">
    <location>
        <begin position="5"/>
        <end position="23"/>
    </location>
</feature>
<sequence length="203" mass="21799">MGKRITVYFVGLIITALGIALVVHSDVGAGPWDAVAVGLKLHFGLTIGMWSIIAQGCVVLITAIIERARFQFESILAIMLRSWFLDLWFYVILNDINFTSSPVIQWMTFALGVFAVGLGIGIYVEAKLPKTPLDGLMLALSNAFGWSLSTARILIELTGVAIGFLLGGPVGIGTVIIALTLGRIISVVNRSMKKHIVMPGVST</sequence>
<reference evidence="2 3" key="1">
    <citation type="submission" date="2016-01" db="EMBL/GenBank/DDBJ databases">
        <title>Investigation of taxonomic status of Bacillus aminovorans.</title>
        <authorList>
            <person name="Verma A."/>
            <person name="Pal Y."/>
            <person name="Krishnamurthi S."/>
        </authorList>
    </citation>
    <scope>NUCLEOTIDE SEQUENCE [LARGE SCALE GENOMIC DNA]</scope>
    <source>
        <strain evidence="2 3">DSM 4337</strain>
    </source>
</reference>
<dbReference type="PANTHER" id="PTHR40078:SF1">
    <property type="entry name" value="INTEGRAL MEMBRANE PROTEIN"/>
    <property type="match status" value="1"/>
</dbReference>
<protein>
    <submittedName>
        <fullName evidence="2">BCR, YitT family protein</fullName>
    </submittedName>
</protein>
<dbReference type="InterPro" id="IPR038750">
    <property type="entry name" value="YczE/YyaS-like"/>
</dbReference>
<feature type="transmembrane region" description="Helical" evidence="1">
    <location>
        <begin position="103"/>
        <end position="124"/>
    </location>
</feature>
<proteinExistence type="predicted"/>
<dbReference type="PANTHER" id="PTHR40078">
    <property type="entry name" value="INTEGRAL MEMBRANE PROTEIN-RELATED"/>
    <property type="match status" value="1"/>
</dbReference>
<feature type="transmembrane region" description="Helical" evidence="1">
    <location>
        <begin position="161"/>
        <end position="185"/>
    </location>
</feature>
<dbReference type="Pfam" id="PF19700">
    <property type="entry name" value="DUF6198"/>
    <property type="match status" value="1"/>
</dbReference>
<dbReference type="Proteomes" id="UP000077271">
    <property type="component" value="Unassembled WGS sequence"/>
</dbReference>
<organism evidence="2 3">
    <name type="scientific">Domibacillus aminovorans</name>
    <dbReference type="NCBI Taxonomy" id="29332"/>
    <lineage>
        <taxon>Bacteria</taxon>
        <taxon>Bacillati</taxon>
        <taxon>Bacillota</taxon>
        <taxon>Bacilli</taxon>
        <taxon>Bacillales</taxon>
        <taxon>Bacillaceae</taxon>
        <taxon>Domibacillus</taxon>
    </lineage>
</organism>
<keyword evidence="1" id="KW-1133">Transmembrane helix</keyword>
<gene>
    <name evidence="2" type="ORF">AWH48_17600</name>
</gene>
<dbReference type="RefSeq" id="WP_034288445.1">
    <property type="nucleotide sequence ID" value="NZ_LQWZ01000008.1"/>
</dbReference>
<feature type="transmembrane region" description="Helical" evidence="1">
    <location>
        <begin position="43"/>
        <end position="65"/>
    </location>
</feature>